<dbReference type="Pfam" id="PF14693">
    <property type="entry name" value="Ribosomal_TL5_C"/>
    <property type="match status" value="1"/>
</dbReference>
<keyword evidence="4" id="KW-0687">Ribonucleoprotein</keyword>
<name>A0A1W1BYM9_9ZZZZ</name>
<gene>
    <name evidence="7" type="ORF">MNB_SV-6-1757</name>
</gene>
<dbReference type="Pfam" id="PF01386">
    <property type="entry name" value="Ribosomal_L25p"/>
    <property type="match status" value="1"/>
</dbReference>
<evidence type="ECO:0000259" key="5">
    <source>
        <dbReference type="Pfam" id="PF01386"/>
    </source>
</evidence>
<dbReference type="InterPro" id="IPR020930">
    <property type="entry name" value="Ribosomal_uL5_bac-type"/>
</dbReference>
<evidence type="ECO:0000256" key="2">
    <source>
        <dbReference type="ARBA" id="ARBA00022884"/>
    </source>
</evidence>
<dbReference type="InterPro" id="IPR011035">
    <property type="entry name" value="Ribosomal_bL25/Gln-tRNA_synth"/>
</dbReference>
<dbReference type="Gene3D" id="2.170.120.20">
    <property type="entry name" value="Ribosomal protein L25, beta domain"/>
    <property type="match status" value="1"/>
</dbReference>
<evidence type="ECO:0000256" key="1">
    <source>
        <dbReference type="ARBA" id="ARBA00022730"/>
    </source>
</evidence>
<dbReference type="NCBIfam" id="TIGR00731">
    <property type="entry name" value="bL25_bact_ctc"/>
    <property type="match status" value="1"/>
</dbReference>
<dbReference type="InterPro" id="IPR001021">
    <property type="entry name" value="Ribosomal_bL25_long"/>
</dbReference>
<dbReference type="NCBIfam" id="NF004129">
    <property type="entry name" value="PRK05618.1-4"/>
    <property type="match status" value="1"/>
</dbReference>
<dbReference type="PANTHER" id="PTHR33284">
    <property type="entry name" value="RIBOSOMAL PROTEIN L25/GLN-TRNA SYNTHETASE, ANTI-CODON-BINDING DOMAIN-CONTAINING PROTEIN"/>
    <property type="match status" value="1"/>
</dbReference>
<dbReference type="GO" id="GO:0006412">
    <property type="term" value="P:translation"/>
    <property type="evidence" value="ECO:0007669"/>
    <property type="project" value="InterPro"/>
</dbReference>
<dbReference type="GO" id="GO:0022625">
    <property type="term" value="C:cytosolic large ribosomal subunit"/>
    <property type="evidence" value="ECO:0007669"/>
    <property type="project" value="TreeGrafter"/>
</dbReference>
<organism evidence="7">
    <name type="scientific">hydrothermal vent metagenome</name>
    <dbReference type="NCBI Taxonomy" id="652676"/>
    <lineage>
        <taxon>unclassified sequences</taxon>
        <taxon>metagenomes</taxon>
        <taxon>ecological metagenomes</taxon>
    </lineage>
</organism>
<feature type="domain" description="Large ribosomal subunit protein bL25 L25" evidence="5">
    <location>
        <begin position="2"/>
        <end position="87"/>
    </location>
</feature>
<feature type="domain" description="Large ribosomal subunit protein bL25 beta" evidence="6">
    <location>
        <begin position="100"/>
        <end position="177"/>
    </location>
</feature>
<accession>A0A1W1BYM9</accession>
<dbReference type="InterPro" id="IPR020057">
    <property type="entry name" value="Ribosomal_bL25_b-dom"/>
</dbReference>
<dbReference type="EMBL" id="FPHC01000048">
    <property type="protein sequence ID" value="SFV58595.1"/>
    <property type="molecule type" value="Genomic_DNA"/>
</dbReference>
<sequence>MLEGIIRESIGKRNAKQLKRDGYLIANIYANGVENIHAAFKRGEFVRTVRNKETFAFPIKVGEQELNVVIQEYQLHPVNGDVLHVDLRVAIPGQVTNYLVPVKLEGTPKGLKNKGVLILSKKRLKVRGAIENIPHNFTLDVADLDRDDSILVRDVEVPADCKMMDRGDVAICGVIKAK</sequence>
<keyword evidence="1" id="KW-0699">rRNA-binding</keyword>
<evidence type="ECO:0000256" key="4">
    <source>
        <dbReference type="ARBA" id="ARBA00023274"/>
    </source>
</evidence>
<dbReference type="GO" id="GO:0008097">
    <property type="term" value="F:5S rRNA binding"/>
    <property type="evidence" value="ECO:0007669"/>
    <property type="project" value="InterPro"/>
</dbReference>
<evidence type="ECO:0000313" key="7">
    <source>
        <dbReference type="EMBL" id="SFV58595.1"/>
    </source>
</evidence>
<dbReference type="InterPro" id="IPR037121">
    <property type="entry name" value="Ribosomal_bL25_C"/>
</dbReference>
<keyword evidence="3 7" id="KW-0689">Ribosomal protein</keyword>
<dbReference type="GO" id="GO:0003735">
    <property type="term" value="F:structural constituent of ribosome"/>
    <property type="evidence" value="ECO:0007669"/>
    <property type="project" value="InterPro"/>
</dbReference>
<evidence type="ECO:0000256" key="3">
    <source>
        <dbReference type="ARBA" id="ARBA00022980"/>
    </source>
</evidence>
<evidence type="ECO:0000259" key="6">
    <source>
        <dbReference type="Pfam" id="PF14693"/>
    </source>
</evidence>
<protein>
    <submittedName>
        <fullName evidence="7">LSU ribosomal protein L25p</fullName>
    </submittedName>
</protein>
<dbReference type="AlphaFoldDB" id="A0A1W1BYM9"/>
<dbReference type="InterPro" id="IPR020056">
    <property type="entry name" value="Rbsml_bL25/Gln-tRNA_synth_N"/>
</dbReference>
<keyword evidence="2" id="KW-0694">RNA-binding</keyword>
<dbReference type="CDD" id="cd00495">
    <property type="entry name" value="Ribosomal_L25_TL5_CTC"/>
    <property type="match status" value="1"/>
</dbReference>
<dbReference type="Gene3D" id="2.40.240.10">
    <property type="entry name" value="Ribosomal Protein L25, Chain P"/>
    <property type="match status" value="1"/>
</dbReference>
<dbReference type="InterPro" id="IPR029751">
    <property type="entry name" value="Ribosomal_L25_dom"/>
</dbReference>
<dbReference type="PANTHER" id="PTHR33284:SF1">
    <property type="entry name" value="RIBOSOMAL PROTEIN L25_GLN-TRNA SYNTHETASE, ANTI-CODON-BINDING DOMAIN-CONTAINING PROTEIN"/>
    <property type="match status" value="1"/>
</dbReference>
<reference evidence="7" key="1">
    <citation type="submission" date="2016-10" db="EMBL/GenBank/DDBJ databases">
        <authorList>
            <person name="de Groot N.N."/>
        </authorList>
    </citation>
    <scope>NUCLEOTIDE SEQUENCE</scope>
</reference>
<proteinExistence type="predicted"/>
<dbReference type="SUPFAM" id="SSF50715">
    <property type="entry name" value="Ribosomal protein L25-like"/>
    <property type="match status" value="1"/>
</dbReference>